<dbReference type="Pfam" id="PF00717">
    <property type="entry name" value="Peptidase_S24"/>
    <property type="match status" value="1"/>
</dbReference>
<dbReference type="CDD" id="cd06529">
    <property type="entry name" value="S24_LexA-like"/>
    <property type="match status" value="1"/>
</dbReference>
<dbReference type="InterPro" id="IPR015927">
    <property type="entry name" value="Peptidase_S24_S26A/B/C"/>
</dbReference>
<accession>A0A8E0WTY8</accession>
<sequence length="192" mass="20933">MESAFDIALVQAAMAERKVTQTDLAKVAKLPSQSAMSNILKGKRKVSADEAAVIYRFLGIAGPKPVPTAQHVPIIGFGSASSWREAFQMPIGSMTIPPRKAGPKAFAIEIQGDSLDQVVPEGGYVVVDPEQKELRPGKLYLIQNRECETTVKCYQRDPARFVPMSTNDLHRSILADEVDVIIGRVCWQGGPL</sequence>
<dbReference type="CDD" id="cd00093">
    <property type="entry name" value="HTH_XRE"/>
    <property type="match status" value="1"/>
</dbReference>
<evidence type="ECO:0000313" key="6">
    <source>
        <dbReference type="Proteomes" id="UP000028135"/>
    </source>
</evidence>
<dbReference type="PANTHER" id="PTHR40661">
    <property type="match status" value="1"/>
</dbReference>
<evidence type="ECO:0000256" key="1">
    <source>
        <dbReference type="ARBA" id="ARBA00023015"/>
    </source>
</evidence>
<dbReference type="Proteomes" id="UP000028135">
    <property type="component" value="Unassembled WGS sequence"/>
</dbReference>
<evidence type="ECO:0000259" key="4">
    <source>
        <dbReference type="PROSITE" id="PS50943"/>
    </source>
</evidence>
<evidence type="ECO:0000256" key="2">
    <source>
        <dbReference type="ARBA" id="ARBA00023125"/>
    </source>
</evidence>
<dbReference type="GO" id="GO:0003677">
    <property type="term" value="F:DNA binding"/>
    <property type="evidence" value="ECO:0007669"/>
    <property type="project" value="UniProtKB-KW"/>
</dbReference>
<keyword evidence="1" id="KW-0805">Transcription regulation</keyword>
<dbReference type="SUPFAM" id="SSF51306">
    <property type="entry name" value="LexA/Signal peptidase"/>
    <property type="match status" value="1"/>
</dbReference>
<feature type="domain" description="HTH cro/C1-type" evidence="4">
    <location>
        <begin position="10"/>
        <end position="60"/>
    </location>
</feature>
<dbReference type="AlphaFoldDB" id="A0A8E0WTY8"/>
<comment type="caution">
    <text evidence="5">The sequence shown here is derived from an EMBL/GenBank/DDBJ whole genome shotgun (WGS) entry which is preliminary data.</text>
</comment>
<dbReference type="InterPro" id="IPR036286">
    <property type="entry name" value="LexA/Signal_pep-like_sf"/>
</dbReference>
<dbReference type="Gene3D" id="1.10.260.40">
    <property type="entry name" value="lambda repressor-like DNA-binding domains"/>
    <property type="match status" value="1"/>
</dbReference>
<proteinExistence type="predicted"/>
<keyword evidence="2" id="KW-0238">DNA-binding</keyword>
<keyword evidence="3" id="KW-0804">Transcription</keyword>
<dbReference type="SUPFAM" id="SSF47413">
    <property type="entry name" value="lambda repressor-like DNA-binding domains"/>
    <property type="match status" value="1"/>
</dbReference>
<name>A0A8E0WTY8_9SPHN</name>
<dbReference type="PANTHER" id="PTHR40661:SF3">
    <property type="entry name" value="FELS-1 PROPHAGE TRANSCRIPTIONAL REGULATOR"/>
    <property type="match status" value="1"/>
</dbReference>
<organism evidence="5 6">
    <name type="scientific">Sphingobium indicum F2</name>
    <dbReference type="NCBI Taxonomy" id="1450518"/>
    <lineage>
        <taxon>Bacteria</taxon>
        <taxon>Pseudomonadati</taxon>
        <taxon>Pseudomonadota</taxon>
        <taxon>Alphaproteobacteria</taxon>
        <taxon>Sphingomonadales</taxon>
        <taxon>Sphingomonadaceae</taxon>
        <taxon>Sphingobium</taxon>
    </lineage>
</organism>
<evidence type="ECO:0000313" key="5">
    <source>
        <dbReference type="EMBL" id="KER37261.1"/>
    </source>
</evidence>
<dbReference type="InterPro" id="IPR039418">
    <property type="entry name" value="LexA-like"/>
</dbReference>
<dbReference type="PROSITE" id="PS50943">
    <property type="entry name" value="HTH_CROC1"/>
    <property type="match status" value="1"/>
</dbReference>
<dbReference type="InterPro" id="IPR010982">
    <property type="entry name" value="Lambda_DNA-bd_dom_sf"/>
</dbReference>
<dbReference type="InterPro" id="IPR001387">
    <property type="entry name" value="Cro/C1-type_HTH"/>
</dbReference>
<evidence type="ECO:0000256" key="3">
    <source>
        <dbReference type="ARBA" id="ARBA00023163"/>
    </source>
</evidence>
<gene>
    <name evidence="5" type="ORF">AL00_06195</name>
</gene>
<protein>
    <recommendedName>
        <fullName evidence="4">HTH cro/C1-type domain-containing protein</fullName>
    </recommendedName>
</protein>
<dbReference type="Gene3D" id="2.10.109.10">
    <property type="entry name" value="Umud Fragment, subunit A"/>
    <property type="match status" value="1"/>
</dbReference>
<dbReference type="EMBL" id="JANF02000027">
    <property type="protein sequence ID" value="KER37261.1"/>
    <property type="molecule type" value="Genomic_DNA"/>
</dbReference>
<reference evidence="5 6" key="1">
    <citation type="submission" date="2014-05" db="EMBL/GenBank/DDBJ databases">
        <title>Genome Announcement of Sphingobium lucknowense F2.</title>
        <authorList>
            <person name="Lal R."/>
            <person name="Negi V."/>
            <person name="Lata P."/>
            <person name="Sangwan N."/>
            <person name="Gupta S.K."/>
            <person name="Rao D.L.N."/>
            <person name="Das S."/>
        </authorList>
    </citation>
    <scope>NUCLEOTIDE SEQUENCE [LARGE SCALE GENOMIC DNA]</scope>
    <source>
        <strain evidence="5 6">F2</strain>
    </source>
</reference>